<sequence length="70" mass="8187">RYIHCFSLGKVMLISPELSTPNHPCHFKRSQMVLFHFLRPHYTQGCLRIATPSPLLSLGKVHENPLQYWI</sequence>
<dbReference type="AlphaFoldDB" id="A0A8C6HGV9"/>
<reference evidence="1" key="2">
    <citation type="submission" date="2025-09" db="UniProtKB">
        <authorList>
            <consortium name="Ensembl"/>
        </authorList>
    </citation>
    <scope>IDENTIFICATION</scope>
</reference>
<evidence type="ECO:0000313" key="2">
    <source>
        <dbReference type="Proteomes" id="UP000694415"/>
    </source>
</evidence>
<keyword evidence="2" id="KW-1185">Reference proteome</keyword>
<evidence type="ECO:0000313" key="1">
    <source>
        <dbReference type="Ensembl" id="ENSMSIP00000021574.1"/>
    </source>
</evidence>
<dbReference type="Ensembl" id="ENSMSIT00000027195.1">
    <property type="protein sequence ID" value="ENSMSIP00000021574.1"/>
    <property type="gene ID" value="ENSMSIG00000018320.1"/>
</dbReference>
<name>A0A8C6HGV9_MUSSI</name>
<proteinExistence type="predicted"/>
<reference evidence="1" key="1">
    <citation type="submission" date="2025-08" db="UniProtKB">
        <authorList>
            <consortium name="Ensembl"/>
        </authorList>
    </citation>
    <scope>IDENTIFICATION</scope>
</reference>
<dbReference type="Proteomes" id="UP000694415">
    <property type="component" value="Unplaced"/>
</dbReference>
<dbReference type="GeneTree" id="ENSGT00910000147904"/>
<organism evidence="1 2">
    <name type="scientific">Mus spicilegus</name>
    <name type="common">Mound-building mouse</name>
    <dbReference type="NCBI Taxonomy" id="10103"/>
    <lineage>
        <taxon>Eukaryota</taxon>
        <taxon>Metazoa</taxon>
        <taxon>Chordata</taxon>
        <taxon>Craniata</taxon>
        <taxon>Vertebrata</taxon>
        <taxon>Euteleostomi</taxon>
        <taxon>Mammalia</taxon>
        <taxon>Eutheria</taxon>
        <taxon>Euarchontoglires</taxon>
        <taxon>Glires</taxon>
        <taxon>Rodentia</taxon>
        <taxon>Myomorpha</taxon>
        <taxon>Muroidea</taxon>
        <taxon>Muridae</taxon>
        <taxon>Murinae</taxon>
        <taxon>Mus</taxon>
        <taxon>Mus</taxon>
    </lineage>
</organism>
<accession>A0A8C6HGV9</accession>
<protein>
    <submittedName>
        <fullName evidence="1">Uncharacterized protein</fullName>
    </submittedName>
</protein>